<evidence type="ECO:0000313" key="3">
    <source>
        <dbReference type="Proteomes" id="UP001177744"/>
    </source>
</evidence>
<keyword evidence="3" id="KW-1185">Reference proteome</keyword>
<dbReference type="AlphaFoldDB" id="A0AA40I8A6"/>
<evidence type="ECO:0000256" key="1">
    <source>
        <dbReference type="SAM" id="MobiDB-lite"/>
    </source>
</evidence>
<sequence>MRLFKDALEAIPMVLSQKSEPDKMKEMNPALGTDCTVLHITIDMKQQHVIETLIGKKQKISLATQMVAPKPESTLSHILEKAQYTDAKSHFQVPRRADHSGSSLHRPLHSWATVPRSGFISEKESCFWAPPPLHLTAGEVDASPPAVVFCGRATLKGPKSRMWLASRGLPTTALEQKHHEGSNFDPLFNAVSPVPMCLAHATGTGFPLAPRAQASLQPPAGTQDLGFPCSPGFIRKVIQKDIQSPLLLPPRPCADSPAPLAPDSMEQFSRCHQREQEEVEKPSGAFGARQPPLALTDGTKRSGPAPGTNSGCEQGWRQQQVQVPGTVLALKEQCEMDNSHIFHISQQCRSLLLPWLPWMLPPLSSHTKKSIRHGSAGKHMQTGTVTCKLPSLRYAHDWAAGGWGAGLRVAYPAIERHGSTATEGGYPAVERRRGRESAPCASQRPDPRPLRGPATDTQLRLSARALVTLASNPHLVWGQERRTGTQITEPGDTQPDLWDSDMEEGLLHTEASSCPGTPLGVRVGALSPKGGKASTSYKEHSHSPLTAWGLAEGKRTKENGDPFRKFH</sequence>
<gene>
    <name evidence="2" type="ORF">QTO34_013579</name>
</gene>
<feature type="non-terminal residue" evidence="2">
    <location>
        <position position="567"/>
    </location>
</feature>
<dbReference type="EMBL" id="JAULJE010000003">
    <property type="protein sequence ID" value="KAK1344875.1"/>
    <property type="molecule type" value="Genomic_DNA"/>
</dbReference>
<organism evidence="2 3">
    <name type="scientific">Cnephaeus nilssonii</name>
    <name type="common">Northern bat</name>
    <name type="synonym">Eptesicus nilssonii</name>
    <dbReference type="NCBI Taxonomy" id="3371016"/>
    <lineage>
        <taxon>Eukaryota</taxon>
        <taxon>Metazoa</taxon>
        <taxon>Chordata</taxon>
        <taxon>Craniata</taxon>
        <taxon>Vertebrata</taxon>
        <taxon>Euteleostomi</taxon>
        <taxon>Mammalia</taxon>
        <taxon>Eutheria</taxon>
        <taxon>Laurasiatheria</taxon>
        <taxon>Chiroptera</taxon>
        <taxon>Yangochiroptera</taxon>
        <taxon>Vespertilionidae</taxon>
        <taxon>Cnephaeus</taxon>
    </lineage>
</organism>
<feature type="region of interest" description="Disordered" evidence="1">
    <location>
        <begin position="419"/>
        <end position="454"/>
    </location>
</feature>
<accession>A0AA40I8A6</accession>
<feature type="region of interest" description="Disordered" evidence="1">
    <location>
        <begin position="510"/>
        <end position="567"/>
    </location>
</feature>
<feature type="compositionally biased region" description="Basic and acidic residues" evidence="1">
    <location>
        <begin position="552"/>
        <end position="567"/>
    </location>
</feature>
<name>A0AA40I8A6_CNENI</name>
<protein>
    <submittedName>
        <fullName evidence="2">Uncharacterized protein</fullName>
    </submittedName>
</protein>
<reference evidence="2" key="1">
    <citation type="submission" date="2023-06" db="EMBL/GenBank/DDBJ databases">
        <title>Reference genome for the Northern bat (Eptesicus nilssonii), a most northern bat species.</title>
        <authorList>
            <person name="Laine V.N."/>
            <person name="Pulliainen A.T."/>
            <person name="Lilley T.M."/>
        </authorList>
    </citation>
    <scope>NUCLEOTIDE SEQUENCE</scope>
    <source>
        <strain evidence="2">BLF_Eptnil</strain>
        <tissue evidence="2">Kidney</tissue>
    </source>
</reference>
<proteinExistence type="predicted"/>
<feature type="compositionally biased region" description="Basic and acidic residues" evidence="1">
    <location>
        <begin position="272"/>
        <end position="281"/>
    </location>
</feature>
<dbReference type="Proteomes" id="UP001177744">
    <property type="component" value="Unassembled WGS sequence"/>
</dbReference>
<feature type="region of interest" description="Disordered" evidence="1">
    <location>
        <begin position="272"/>
        <end position="318"/>
    </location>
</feature>
<comment type="caution">
    <text evidence="2">The sequence shown here is derived from an EMBL/GenBank/DDBJ whole genome shotgun (WGS) entry which is preliminary data.</text>
</comment>
<evidence type="ECO:0000313" key="2">
    <source>
        <dbReference type="EMBL" id="KAK1344875.1"/>
    </source>
</evidence>
<feature type="compositionally biased region" description="Polar residues" evidence="1">
    <location>
        <begin position="307"/>
        <end position="318"/>
    </location>
</feature>